<evidence type="ECO:0000256" key="10">
    <source>
        <dbReference type="ARBA" id="ARBA00023229"/>
    </source>
</evidence>
<dbReference type="SFLD" id="SFLDS00005">
    <property type="entry name" value="Isoprenoid_Synthase_Type_I"/>
    <property type="match status" value="1"/>
</dbReference>
<feature type="active site" evidence="12">
    <location>
        <position position="121"/>
    </location>
</feature>
<feature type="binding site" evidence="12">
    <location>
        <position position="121"/>
    </location>
    <ligand>
        <name>Mn(2+)</name>
        <dbReference type="ChEBI" id="CHEBI:29035"/>
    </ligand>
</feature>
<evidence type="ECO:0000313" key="15">
    <source>
        <dbReference type="Proteomes" id="UP000238164"/>
    </source>
</evidence>
<comment type="pathway">
    <text evidence="1 12">Isoprenoid biosynthesis; dimethylallyl diphosphate biosynthesis; dimethylallyl diphosphate from isopentenyl diphosphate: step 1/1.</text>
</comment>
<protein>
    <recommendedName>
        <fullName evidence="4 12">Isopentenyl-diphosphate Delta-isomerase</fullName>
        <shortName evidence="12">IPP isomerase</shortName>
        <ecNumber evidence="4 12">5.3.3.2</ecNumber>
    </recommendedName>
    <alternativeName>
        <fullName evidence="12">IPP:DMAPP isomerase</fullName>
    </alternativeName>
    <alternativeName>
        <fullName evidence="12">Isopentenyl pyrophosphate isomerase</fullName>
    </alternativeName>
</protein>
<evidence type="ECO:0000256" key="9">
    <source>
        <dbReference type="ARBA" id="ARBA00023211"/>
    </source>
</evidence>
<dbReference type="GO" id="GO:0004452">
    <property type="term" value="F:isopentenyl-diphosphate delta-isomerase activity"/>
    <property type="evidence" value="ECO:0007669"/>
    <property type="project" value="UniProtKB-UniRule"/>
</dbReference>
<dbReference type="HAMAP" id="MF_00202">
    <property type="entry name" value="Idi"/>
    <property type="match status" value="1"/>
</dbReference>
<comment type="catalytic activity">
    <reaction evidence="12">
        <text>isopentenyl diphosphate = dimethylallyl diphosphate</text>
        <dbReference type="Rhea" id="RHEA:23284"/>
        <dbReference type="ChEBI" id="CHEBI:57623"/>
        <dbReference type="ChEBI" id="CHEBI:128769"/>
        <dbReference type="EC" id="5.3.3.2"/>
    </reaction>
</comment>
<dbReference type="Gene3D" id="1.10.600.10">
    <property type="entry name" value="Farnesyl Diphosphate Synthase"/>
    <property type="match status" value="1"/>
</dbReference>
<dbReference type="InterPro" id="IPR033749">
    <property type="entry name" value="Polyprenyl_synt_CS"/>
</dbReference>
<dbReference type="SUPFAM" id="SSF48576">
    <property type="entry name" value="Terpenoid synthases"/>
    <property type="match status" value="1"/>
</dbReference>
<comment type="function">
    <text evidence="12">Catalyzes the 1,3-allylic rearrangement of the homoallylic substrate isopentenyl (IPP) to its highly electrophilic allylic isomer, dimethylallyl diphosphate (DMAPP).</text>
</comment>
<keyword evidence="11 12" id="KW-0413">Isomerase</keyword>
<sequence length="540" mass="57599">MLNRSVTDDAVVLLSEHGKPIGTASRLSVHTGDTPLHLAFSSYLFDSDGRLLITRRALAKRTWPGVWTNSCCGHPSPDEDGEQAVRRRVRQELGVEIDDLTLVLPDFRYRAVDDGGVVENEICPVWVGRIDPAGVYPDPDEIAACEWVPWPDLVRSVTATPRAFSPWAALQVPQLAPVIDERGTPVIERGACEPLPDEAATVAAVDALVAAELADLTGLWHTWVPDVEVLAADLPEWLAALAALGGKRFRPRLTHWAFVAAGGRVGSAYDDMVRAAAALELLHLFALVHDDVMDESASRRGAPSAHVQAAAWHREAGADGDPEKFGRNLAILLGDLAHARATRLAASLPEPLRGTWHELCLELIAGQRADLTGAAAGRRDRVHAERIARLKSGAYSVGRPLQLGALAAGATAEQLAVLADFGAHIGRAFALRDDLLGIWGDPAVTGKPAGDDLAEGKATVILALAAETVQGDDADLLRHPERDVPGAMRALQRASIDSRVEELICDDVRLARDALAGAPLEADGVSGLLALAATIAWRQA</sequence>
<evidence type="ECO:0000256" key="7">
    <source>
        <dbReference type="ARBA" id="ARBA00022723"/>
    </source>
</evidence>
<feature type="binding site" evidence="12">
    <location>
        <position position="74"/>
    </location>
    <ligand>
        <name>Mn(2+)</name>
        <dbReference type="ChEBI" id="CHEBI:29035"/>
    </ligand>
</feature>
<dbReference type="InterPro" id="IPR056375">
    <property type="entry name" value="Idi_bact"/>
</dbReference>
<evidence type="ECO:0000256" key="12">
    <source>
        <dbReference type="HAMAP-Rule" id="MF_00202"/>
    </source>
</evidence>
<evidence type="ECO:0000256" key="5">
    <source>
        <dbReference type="ARBA" id="ARBA00022490"/>
    </source>
</evidence>
<evidence type="ECO:0000256" key="3">
    <source>
        <dbReference type="ARBA" id="ARBA00007579"/>
    </source>
</evidence>
<keyword evidence="9 12" id="KW-0464">Manganese</keyword>
<accession>A0A2N9JKS6</accession>
<dbReference type="EMBL" id="LT985188">
    <property type="protein sequence ID" value="SPD88644.1"/>
    <property type="molecule type" value="Genomic_DNA"/>
</dbReference>
<dbReference type="KEGG" id="mgg:MPLG2_3614"/>
<keyword evidence="5 12" id="KW-0963">Cytoplasm</keyword>
<keyword evidence="7 12" id="KW-0479">Metal-binding</keyword>
<dbReference type="UniPathway" id="UPA00059">
    <property type="reaction ID" value="UER00104"/>
</dbReference>
<comment type="similarity">
    <text evidence="3 12">Belongs to the IPP isomerase type 1 family.</text>
</comment>
<proteinExistence type="inferred from homology"/>
<comment type="cofactor">
    <cofactor evidence="12">
        <name>Mg(2+)</name>
        <dbReference type="ChEBI" id="CHEBI:18420"/>
    </cofactor>
    <text evidence="12">Binds 1 Mg(2+) ion per subunit. The magnesium ion binds only when substrate is bound.</text>
</comment>
<dbReference type="PROSITE" id="PS00723">
    <property type="entry name" value="POLYPRENYL_SYNTHASE_1"/>
    <property type="match status" value="1"/>
</dbReference>
<name>A0A2N9JKS6_9ACTN</name>
<dbReference type="InterPro" id="IPR000092">
    <property type="entry name" value="Polyprenyl_synt"/>
</dbReference>
<dbReference type="InterPro" id="IPR015797">
    <property type="entry name" value="NUDIX_hydrolase-like_dom_sf"/>
</dbReference>
<dbReference type="PROSITE" id="PS51462">
    <property type="entry name" value="NUDIX"/>
    <property type="match status" value="1"/>
</dbReference>
<dbReference type="GO" id="GO:0050992">
    <property type="term" value="P:dimethylallyl diphosphate biosynthetic process"/>
    <property type="evidence" value="ECO:0007669"/>
    <property type="project" value="UniProtKB-UniRule"/>
</dbReference>
<dbReference type="PANTHER" id="PTHR12001">
    <property type="entry name" value="GERANYLGERANYL PYROPHOSPHATE SYNTHASE"/>
    <property type="match status" value="1"/>
</dbReference>
<dbReference type="AlphaFoldDB" id="A0A2N9JKS6"/>
<evidence type="ECO:0000259" key="13">
    <source>
        <dbReference type="PROSITE" id="PS51462"/>
    </source>
</evidence>
<dbReference type="Pfam" id="PF00293">
    <property type="entry name" value="NUDIX"/>
    <property type="match status" value="1"/>
</dbReference>
<feature type="active site" evidence="12">
    <location>
        <position position="72"/>
    </location>
</feature>
<dbReference type="NCBIfam" id="TIGR02150">
    <property type="entry name" value="IPP_isom_1"/>
    <property type="match status" value="1"/>
</dbReference>
<evidence type="ECO:0000256" key="11">
    <source>
        <dbReference type="ARBA" id="ARBA00023235"/>
    </source>
</evidence>
<organism evidence="14 15">
    <name type="scientific">Micropruina glycogenica</name>
    <dbReference type="NCBI Taxonomy" id="75385"/>
    <lineage>
        <taxon>Bacteria</taxon>
        <taxon>Bacillati</taxon>
        <taxon>Actinomycetota</taxon>
        <taxon>Actinomycetes</taxon>
        <taxon>Propionibacteriales</taxon>
        <taxon>Nocardioidaceae</taxon>
        <taxon>Micropruina</taxon>
    </lineage>
</organism>
<dbReference type="FunFam" id="3.90.79.10:FF:000009">
    <property type="entry name" value="Isopentenyl-diphosphate Delta-isomerase"/>
    <property type="match status" value="1"/>
</dbReference>
<gene>
    <name evidence="12 14" type="primary">idi</name>
    <name evidence="14" type="ORF">MPLG2_3614</name>
</gene>
<comment type="cofactor">
    <cofactor evidence="12">
        <name>Mn(2+)</name>
        <dbReference type="ChEBI" id="CHEBI:29035"/>
    </cofactor>
    <text evidence="12">Binds 1 Mn(2+) ion per subunit.</text>
</comment>
<dbReference type="InterPro" id="IPR011876">
    <property type="entry name" value="IsopentenylPP_isomerase_typ1"/>
</dbReference>
<keyword evidence="15" id="KW-1185">Reference proteome</keyword>
<feature type="binding site" evidence="12">
    <location>
        <position position="30"/>
    </location>
    <ligand>
        <name>Mn(2+)</name>
        <dbReference type="ChEBI" id="CHEBI:29035"/>
    </ligand>
</feature>
<feature type="binding site" evidence="12">
    <location>
        <position position="119"/>
    </location>
    <ligand>
        <name>Mn(2+)</name>
        <dbReference type="ChEBI" id="CHEBI:29035"/>
    </ligand>
</feature>
<dbReference type="NCBIfam" id="NF002995">
    <property type="entry name" value="PRK03759.1"/>
    <property type="match status" value="1"/>
</dbReference>
<dbReference type="PANTHER" id="PTHR12001:SF85">
    <property type="entry name" value="SHORT CHAIN ISOPRENYL DIPHOSPHATE SYNTHASE"/>
    <property type="match status" value="1"/>
</dbReference>
<comment type="subcellular location">
    <subcellularLocation>
        <location evidence="12">Cytoplasm</location>
    </subcellularLocation>
</comment>
<feature type="binding site" evidence="12">
    <location>
        <position position="92"/>
    </location>
    <ligand>
        <name>Mg(2+)</name>
        <dbReference type="ChEBI" id="CHEBI:18420"/>
    </ligand>
</feature>
<keyword evidence="10 12" id="KW-0414">Isoprene biosynthesis</keyword>
<dbReference type="InterPro" id="IPR000086">
    <property type="entry name" value="NUDIX_hydrolase_dom"/>
</dbReference>
<evidence type="ECO:0000256" key="2">
    <source>
        <dbReference type="ARBA" id="ARBA00006706"/>
    </source>
</evidence>
<comment type="similarity">
    <text evidence="2">Belongs to the FPP/GGPP synthase family.</text>
</comment>
<dbReference type="InterPro" id="IPR008949">
    <property type="entry name" value="Isoprenoid_synthase_dom_sf"/>
</dbReference>
<dbReference type="EC" id="5.3.3.2" evidence="4 12"/>
<keyword evidence="8 12" id="KW-0460">Magnesium</keyword>
<dbReference type="GO" id="GO:0008299">
    <property type="term" value="P:isoprenoid biosynthetic process"/>
    <property type="evidence" value="ECO:0007669"/>
    <property type="project" value="UniProtKB-UniRule"/>
</dbReference>
<feature type="domain" description="Nudix hydrolase" evidence="13">
    <location>
        <begin position="35"/>
        <end position="170"/>
    </location>
</feature>
<dbReference type="CDD" id="cd02885">
    <property type="entry name" value="NUDIX_IPP_Isomerase"/>
    <property type="match status" value="1"/>
</dbReference>
<evidence type="ECO:0000256" key="1">
    <source>
        <dbReference type="ARBA" id="ARBA00004826"/>
    </source>
</evidence>
<keyword evidence="6" id="KW-0808">Transferase</keyword>
<dbReference type="GO" id="GO:0046872">
    <property type="term" value="F:metal ion binding"/>
    <property type="evidence" value="ECO:0007669"/>
    <property type="project" value="UniProtKB-KW"/>
</dbReference>
<evidence type="ECO:0000313" key="14">
    <source>
        <dbReference type="EMBL" id="SPD88644.1"/>
    </source>
</evidence>
<evidence type="ECO:0000256" key="4">
    <source>
        <dbReference type="ARBA" id="ARBA00012057"/>
    </source>
</evidence>
<reference evidence="14 15" key="1">
    <citation type="submission" date="2018-02" db="EMBL/GenBank/DDBJ databases">
        <authorList>
            <person name="Cohen D.B."/>
            <person name="Kent A.D."/>
        </authorList>
    </citation>
    <scope>NUCLEOTIDE SEQUENCE [LARGE SCALE GENOMIC DNA]</scope>
    <source>
        <strain evidence="14">1</strain>
    </source>
</reference>
<evidence type="ECO:0000256" key="8">
    <source>
        <dbReference type="ARBA" id="ARBA00022842"/>
    </source>
</evidence>
<dbReference type="SUPFAM" id="SSF55811">
    <property type="entry name" value="Nudix"/>
    <property type="match status" value="1"/>
</dbReference>
<dbReference type="Pfam" id="PF00348">
    <property type="entry name" value="polyprenyl_synt"/>
    <property type="match status" value="1"/>
</dbReference>
<dbReference type="Gene3D" id="3.90.79.10">
    <property type="entry name" value="Nucleoside Triphosphate Pyrophosphohydrolase"/>
    <property type="match status" value="1"/>
</dbReference>
<dbReference type="GO" id="GO:0005737">
    <property type="term" value="C:cytoplasm"/>
    <property type="evidence" value="ECO:0007669"/>
    <property type="project" value="UniProtKB-SubCell"/>
</dbReference>
<dbReference type="Proteomes" id="UP000238164">
    <property type="component" value="Chromosome 1"/>
</dbReference>
<dbReference type="RefSeq" id="WP_231935701.1">
    <property type="nucleotide sequence ID" value="NZ_BAAAGO010000009.1"/>
</dbReference>
<dbReference type="GO" id="GO:0004659">
    <property type="term" value="F:prenyltransferase activity"/>
    <property type="evidence" value="ECO:0007669"/>
    <property type="project" value="InterPro"/>
</dbReference>
<feature type="binding site" evidence="12">
    <location>
        <position position="37"/>
    </location>
    <ligand>
        <name>Mn(2+)</name>
        <dbReference type="ChEBI" id="CHEBI:29035"/>
    </ligand>
</feature>
<evidence type="ECO:0000256" key="6">
    <source>
        <dbReference type="ARBA" id="ARBA00022679"/>
    </source>
</evidence>